<reference evidence="2 3" key="1">
    <citation type="submission" date="2018-11" db="EMBL/GenBank/DDBJ databases">
        <authorList>
            <person name="Li F."/>
        </authorList>
    </citation>
    <scope>NUCLEOTIDE SEQUENCE [LARGE SCALE GENOMIC DNA]</scope>
    <source>
        <strain evidence="2 3">Gsoil 818</strain>
    </source>
</reference>
<feature type="transmembrane region" description="Helical" evidence="1">
    <location>
        <begin position="62"/>
        <end position="81"/>
    </location>
</feature>
<protein>
    <recommendedName>
        <fullName evidence="4">Cell division protein FtsK</fullName>
    </recommendedName>
</protein>
<gene>
    <name evidence="2" type="ORF">EFL26_16370</name>
</gene>
<keyword evidence="1" id="KW-0812">Transmembrane</keyword>
<dbReference type="OrthoDB" id="4529240at2"/>
<feature type="transmembrane region" description="Helical" evidence="1">
    <location>
        <begin position="35"/>
        <end position="56"/>
    </location>
</feature>
<accession>A0A3N0GLF4</accession>
<dbReference type="Proteomes" id="UP000279994">
    <property type="component" value="Unassembled WGS sequence"/>
</dbReference>
<proteinExistence type="predicted"/>
<keyword evidence="1" id="KW-0472">Membrane</keyword>
<evidence type="ECO:0008006" key="4">
    <source>
        <dbReference type="Google" id="ProtNLM"/>
    </source>
</evidence>
<evidence type="ECO:0000313" key="3">
    <source>
        <dbReference type="Proteomes" id="UP000279994"/>
    </source>
</evidence>
<dbReference type="RefSeq" id="WP_123223982.1">
    <property type="nucleotide sequence ID" value="NZ_RJSF01000043.1"/>
</dbReference>
<evidence type="ECO:0000256" key="1">
    <source>
        <dbReference type="SAM" id="Phobius"/>
    </source>
</evidence>
<comment type="caution">
    <text evidence="2">The sequence shown here is derived from an EMBL/GenBank/DDBJ whole genome shotgun (WGS) entry which is preliminary data.</text>
</comment>
<dbReference type="EMBL" id="RJSF01000043">
    <property type="protein sequence ID" value="RNM13006.1"/>
    <property type="molecule type" value="Genomic_DNA"/>
</dbReference>
<dbReference type="AlphaFoldDB" id="A0A3N0GLF4"/>
<sequence>MVRSEPRYNFVRPSDVFEQVVFSLIGDAMRLPRTVFRWAVSFPALSLPILGCGAVAHQWGASTATAAIVLTVLLAIAWRLAWPGSFRRCVSGRILVRWRGWSRYERHWPQICALHGLANTLDQDVLVPQLKRIVIGTGVDVLTVRMLPGQSTTDWQKQAEALAHALGAQVVRVRSPRPGWVELEAQ</sequence>
<name>A0A3N0GLF4_9ACTN</name>
<evidence type="ECO:0000313" key="2">
    <source>
        <dbReference type="EMBL" id="RNM13006.1"/>
    </source>
</evidence>
<organism evidence="2 3">
    <name type="scientific">Nocardioides pocheonensis</name>
    <dbReference type="NCBI Taxonomy" id="661485"/>
    <lineage>
        <taxon>Bacteria</taxon>
        <taxon>Bacillati</taxon>
        <taxon>Actinomycetota</taxon>
        <taxon>Actinomycetes</taxon>
        <taxon>Propionibacteriales</taxon>
        <taxon>Nocardioidaceae</taxon>
        <taxon>Nocardioides</taxon>
    </lineage>
</organism>
<keyword evidence="1" id="KW-1133">Transmembrane helix</keyword>
<keyword evidence="3" id="KW-1185">Reference proteome</keyword>